<sequence>MTAVLDLDQRHFTTVKGNLTLIGTWVSTDDGVAPCLCLIRTGEEFSEHTVPCVVTLQSAFLFDRSSHKHYPDWARKAALMAFGFAEALRIGVTPQSAQRICELIEDNIDDLFGIPPYRVPILTDNEAMAEVTITDRNSGKRVREVLL</sequence>
<proteinExistence type="predicted"/>
<protein>
    <submittedName>
        <fullName evidence="1">Uncharacterized protein</fullName>
    </submittedName>
</protein>
<evidence type="ECO:0000313" key="1">
    <source>
        <dbReference type="EMBL" id="SFV31298.1"/>
    </source>
</evidence>
<keyword evidence="2" id="KW-1185">Reference proteome</keyword>
<dbReference type="EMBL" id="FPCK01000001">
    <property type="protein sequence ID" value="SFV31298.1"/>
    <property type="molecule type" value="Genomic_DNA"/>
</dbReference>
<dbReference type="RefSeq" id="WP_092422427.1">
    <property type="nucleotide sequence ID" value="NZ_FPCK01000001.1"/>
</dbReference>
<dbReference type="STRING" id="429728.SAMN05216456_1296"/>
<dbReference type="AlphaFoldDB" id="A0A1I7N9I0"/>
<dbReference type="Proteomes" id="UP000199074">
    <property type="component" value="Unassembled WGS sequence"/>
</dbReference>
<accession>A0A1I7N9I0</accession>
<name>A0A1I7N9I0_9HYPH</name>
<gene>
    <name evidence="1" type="ORF">SAMN05216456_1296</name>
</gene>
<evidence type="ECO:0000313" key="2">
    <source>
        <dbReference type="Proteomes" id="UP000199074"/>
    </source>
</evidence>
<dbReference type="OrthoDB" id="8290194at2"/>
<reference evidence="1 2" key="1">
    <citation type="submission" date="2016-10" db="EMBL/GenBank/DDBJ databases">
        <authorList>
            <person name="de Groot N.N."/>
        </authorList>
    </citation>
    <scope>NUCLEOTIDE SEQUENCE [LARGE SCALE GENOMIC DNA]</scope>
    <source>
        <strain evidence="1 2">IPL20</strain>
    </source>
</reference>
<organism evidence="1 2">
    <name type="scientific">Devosia crocina</name>
    <dbReference type="NCBI Taxonomy" id="429728"/>
    <lineage>
        <taxon>Bacteria</taxon>
        <taxon>Pseudomonadati</taxon>
        <taxon>Pseudomonadota</taxon>
        <taxon>Alphaproteobacteria</taxon>
        <taxon>Hyphomicrobiales</taxon>
        <taxon>Devosiaceae</taxon>
        <taxon>Devosia</taxon>
    </lineage>
</organism>